<reference evidence="8" key="3">
    <citation type="submission" date="2024-01" db="EMBL/GenBank/DDBJ databases">
        <authorList>
            <person name="Coelho M.A."/>
            <person name="David-Palma M."/>
            <person name="Shea T."/>
            <person name="Sun S."/>
            <person name="Cuomo C.A."/>
            <person name="Heitman J."/>
        </authorList>
    </citation>
    <scope>NUCLEOTIDE SEQUENCE</scope>
    <source>
        <strain evidence="8">CBS 7841</strain>
    </source>
</reference>
<protein>
    <recommendedName>
        <fullName evidence="10">Cystinosin</fullName>
    </recommendedName>
</protein>
<dbReference type="SMART" id="SM00679">
    <property type="entry name" value="CTNS"/>
    <property type="match status" value="1"/>
</dbReference>
<evidence type="ECO:0000256" key="2">
    <source>
        <dbReference type="ARBA" id="ARBA00022448"/>
    </source>
</evidence>
<dbReference type="InterPro" id="IPR006603">
    <property type="entry name" value="PQ-loop_rpt"/>
</dbReference>
<reference evidence="8" key="1">
    <citation type="submission" date="2016-06" db="EMBL/GenBank/DDBJ databases">
        <authorList>
            <person name="Cuomo C."/>
            <person name="Litvintseva A."/>
            <person name="Heitman J."/>
            <person name="Chen Y."/>
            <person name="Sun S."/>
            <person name="Springer D."/>
            <person name="Dromer F."/>
            <person name="Young S."/>
            <person name="Zeng Q."/>
            <person name="Chapman S."/>
            <person name="Gujja S."/>
            <person name="Saif S."/>
            <person name="Birren B."/>
        </authorList>
    </citation>
    <scope>NUCLEOTIDE SEQUENCE</scope>
    <source>
        <strain evidence="8">CBS 7841</strain>
    </source>
</reference>
<keyword evidence="9" id="KW-1185">Reference proteome</keyword>
<dbReference type="Gene3D" id="1.20.1280.290">
    <property type="match status" value="1"/>
</dbReference>
<keyword evidence="4" id="KW-0677">Repeat</keyword>
<dbReference type="PANTHER" id="PTHR13131:SF5">
    <property type="entry name" value="CYSTINOSIN"/>
    <property type="match status" value="1"/>
</dbReference>
<dbReference type="GO" id="GO:0000324">
    <property type="term" value="C:fungal-type vacuole"/>
    <property type="evidence" value="ECO:0007669"/>
    <property type="project" value="TreeGrafter"/>
</dbReference>
<dbReference type="KEGG" id="cdep:91087622"/>
<dbReference type="RefSeq" id="XP_066068910.1">
    <property type="nucleotide sequence ID" value="XM_066212813.1"/>
</dbReference>
<dbReference type="AlphaFoldDB" id="A0AAJ8M0P9"/>
<evidence type="ECO:0000256" key="5">
    <source>
        <dbReference type="ARBA" id="ARBA00022989"/>
    </source>
</evidence>
<feature type="transmembrane region" description="Helical" evidence="7">
    <location>
        <begin position="263"/>
        <end position="282"/>
    </location>
</feature>
<dbReference type="PANTHER" id="PTHR13131">
    <property type="entry name" value="CYSTINOSIN"/>
    <property type="match status" value="1"/>
</dbReference>
<keyword evidence="2" id="KW-0813">Transport</keyword>
<feature type="transmembrane region" description="Helical" evidence="7">
    <location>
        <begin position="219"/>
        <end position="243"/>
    </location>
</feature>
<comment type="subcellular location">
    <subcellularLocation>
        <location evidence="1">Endomembrane system</location>
        <topology evidence="1">Multi-pass membrane protein</topology>
    </subcellularLocation>
</comment>
<dbReference type="Pfam" id="PF04193">
    <property type="entry name" value="PQ-loop"/>
    <property type="match status" value="1"/>
</dbReference>
<evidence type="ECO:0000256" key="4">
    <source>
        <dbReference type="ARBA" id="ARBA00022737"/>
    </source>
</evidence>
<dbReference type="Proteomes" id="UP000094043">
    <property type="component" value="Chromosome 4"/>
</dbReference>
<evidence type="ECO:0000256" key="6">
    <source>
        <dbReference type="ARBA" id="ARBA00023136"/>
    </source>
</evidence>
<reference evidence="8" key="2">
    <citation type="journal article" date="2022" name="Elife">
        <title>Obligate sexual reproduction of a homothallic fungus closely related to the Cryptococcus pathogenic species complex.</title>
        <authorList>
            <person name="Passer A.R."/>
            <person name="Clancey S.A."/>
            <person name="Shea T."/>
            <person name="David-Palma M."/>
            <person name="Averette A.F."/>
            <person name="Boekhout T."/>
            <person name="Porcel B.M."/>
            <person name="Nowrousian M."/>
            <person name="Cuomo C.A."/>
            <person name="Sun S."/>
            <person name="Heitman J."/>
            <person name="Coelho M.A."/>
        </authorList>
    </citation>
    <scope>NUCLEOTIDE SEQUENCE</scope>
    <source>
        <strain evidence="8">CBS 7841</strain>
    </source>
</reference>
<sequence length="293" mass="32362">MEAAHHSHPVASLLVGFCGAKEVSQAAWQTADQLSRTQGLSSDFIWVNPFGFLAITLWNWGAYFSPVARKEYQERHGGHDLQVSISDLAFSLHALIVSAFIVGQVLWYEHRKKASRLEGGERVVETSPLLSDGENSGSNPLAQYLPPDITVSHSASRPSLLVQIFLVVLVLSSFIYGAVVWAGKAQFLDWLYYVGNLKLVISTIKYVPQVILNHKLRAVEGFAIGAVLYDMAGSVLSLAQLVISSVYIGHDPSGIIANPAKLGLSNLTLVFDLIFLVQKYWLYRDEKRGDDYL</sequence>
<dbReference type="GO" id="GO:0012505">
    <property type="term" value="C:endomembrane system"/>
    <property type="evidence" value="ECO:0007669"/>
    <property type="project" value="UniProtKB-SubCell"/>
</dbReference>
<feature type="transmembrane region" description="Helical" evidence="7">
    <location>
        <begin position="88"/>
        <end position="108"/>
    </location>
</feature>
<keyword evidence="5 7" id="KW-1133">Transmembrane helix</keyword>
<feature type="transmembrane region" description="Helical" evidence="7">
    <location>
        <begin position="44"/>
        <end position="68"/>
    </location>
</feature>
<evidence type="ECO:0000256" key="3">
    <source>
        <dbReference type="ARBA" id="ARBA00022692"/>
    </source>
</evidence>
<dbReference type="GO" id="GO:0005774">
    <property type="term" value="C:vacuolar membrane"/>
    <property type="evidence" value="ECO:0007669"/>
    <property type="project" value="TreeGrafter"/>
</dbReference>
<proteinExistence type="predicted"/>
<dbReference type="GeneID" id="91087622"/>
<feature type="transmembrane region" description="Helical" evidence="7">
    <location>
        <begin position="160"/>
        <end position="184"/>
    </location>
</feature>
<evidence type="ECO:0000313" key="8">
    <source>
        <dbReference type="EMBL" id="WVN88210.1"/>
    </source>
</evidence>
<keyword evidence="3 7" id="KW-0812">Transmembrane</keyword>
<name>A0AAJ8M0P9_9TREE</name>
<evidence type="ECO:0000256" key="1">
    <source>
        <dbReference type="ARBA" id="ARBA00004127"/>
    </source>
</evidence>
<dbReference type="GO" id="GO:0015184">
    <property type="term" value="F:L-cystine transmembrane transporter activity"/>
    <property type="evidence" value="ECO:0007669"/>
    <property type="project" value="TreeGrafter"/>
</dbReference>
<evidence type="ECO:0000256" key="7">
    <source>
        <dbReference type="SAM" id="Phobius"/>
    </source>
</evidence>
<accession>A0AAJ8M0P9</accession>
<evidence type="ECO:0008006" key="10">
    <source>
        <dbReference type="Google" id="ProtNLM"/>
    </source>
</evidence>
<evidence type="ECO:0000313" key="9">
    <source>
        <dbReference type="Proteomes" id="UP000094043"/>
    </source>
</evidence>
<organism evidence="8 9">
    <name type="scientific">Cryptococcus depauperatus CBS 7841</name>
    <dbReference type="NCBI Taxonomy" id="1295531"/>
    <lineage>
        <taxon>Eukaryota</taxon>
        <taxon>Fungi</taxon>
        <taxon>Dikarya</taxon>
        <taxon>Basidiomycota</taxon>
        <taxon>Agaricomycotina</taxon>
        <taxon>Tremellomycetes</taxon>
        <taxon>Tremellales</taxon>
        <taxon>Cryptococcaceae</taxon>
        <taxon>Cryptococcus</taxon>
    </lineage>
</organism>
<dbReference type="EMBL" id="CP143787">
    <property type="protein sequence ID" value="WVN88210.1"/>
    <property type="molecule type" value="Genomic_DNA"/>
</dbReference>
<keyword evidence="6 7" id="KW-0472">Membrane</keyword>
<feature type="transmembrane region" description="Helical" evidence="7">
    <location>
        <begin position="190"/>
        <end position="207"/>
    </location>
</feature>
<gene>
    <name evidence="8" type="ORF">L203_103411</name>
</gene>
<dbReference type="InterPro" id="IPR005282">
    <property type="entry name" value="LC_transporter"/>
</dbReference>